<proteinExistence type="predicted"/>
<sequence>MASNAAVSVRAGDQCDHELARRIAEQAGRALVALRDGAGPDADPQQLRDRGDRQSHELIMELLAELRPGDAVLSEEGTDDSRRLGERRVWIIDPLDGTREFGEPGRADWAVHVALVEEGTPVAAAVALPAAGLVFGTSPSPALPAGSGGPLRLVVSRSHTPPAAAEIARRLGAVLVTMGSAGAKTMAVVRGEAAAYVHMGGQYEWDSAAPVGVALSAGLCATRADGSPLRYNQPNPWLPDQVVCHPEHQDAILAAVRAVVDHGT</sequence>
<dbReference type="GO" id="GO:0050427">
    <property type="term" value="P:3'-phosphoadenosine 5'-phosphosulfate metabolic process"/>
    <property type="evidence" value="ECO:0007669"/>
    <property type="project" value="TreeGrafter"/>
</dbReference>
<organism evidence="3 4">
    <name type="scientific">Candidatus Aeolococcus gillhamiae</name>
    <dbReference type="NCBI Taxonomy" id="3127015"/>
    <lineage>
        <taxon>Bacteria</taxon>
        <taxon>Bacillati</taxon>
        <taxon>Candidatus Dormiibacterota</taxon>
        <taxon>Candidatus Dormibacteria</taxon>
        <taxon>Candidatus Aeolococcales</taxon>
        <taxon>Candidatus Aeolococcaceae</taxon>
        <taxon>Candidatus Aeolococcus</taxon>
    </lineage>
</organism>
<name>A0A2W5Z5A3_9BACT</name>
<dbReference type="GO" id="GO:0008441">
    <property type="term" value="F:3'(2'),5'-bisphosphate nucleotidase activity"/>
    <property type="evidence" value="ECO:0007669"/>
    <property type="project" value="TreeGrafter"/>
</dbReference>
<dbReference type="EMBL" id="QHBU01000149">
    <property type="protein sequence ID" value="PZR80529.1"/>
    <property type="molecule type" value="Genomic_DNA"/>
</dbReference>
<reference evidence="2 5" key="3">
    <citation type="submission" date="2020-10" db="EMBL/GenBank/DDBJ databases">
        <title>Ca. Dormibacterota MAGs.</title>
        <authorList>
            <person name="Montgomery K."/>
        </authorList>
    </citation>
    <scope>NUCLEOTIDE SEQUENCE [LARGE SCALE GENOMIC DNA]</scope>
    <source>
        <strain evidence="2">SC8812_S17_18</strain>
    </source>
</reference>
<dbReference type="Gene3D" id="3.30.540.10">
    <property type="entry name" value="Fructose-1,6-Bisphosphatase, subunit A, domain 1"/>
    <property type="match status" value="1"/>
</dbReference>
<dbReference type="PANTHER" id="PTHR43028">
    <property type="entry name" value="3'(2'),5'-BISPHOSPHATE NUCLEOTIDASE 1"/>
    <property type="match status" value="1"/>
</dbReference>
<dbReference type="Gene3D" id="3.40.190.80">
    <property type="match status" value="1"/>
</dbReference>
<dbReference type="Pfam" id="PF00459">
    <property type="entry name" value="Inositol_P"/>
    <property type="match status" value="1"/>
</dbReference>
<accession>A0A2W5Z5A3</accession>
<dbReference type="InterPro" id="IPR000760">
    <property type="entry name" value="Inositol_monophosphatase-like"/>
</dbReference>
<dbReference type="Proteomes" id="UP000606991">
    <property type="component" value="Unassembled WGS sequence"/>
</dbReference>
<reference evidence="3" key="2">
    <citation type="submission" date="2018-05" db="EMBL/GenBank/DDBJ databases">
        <authorList>
            <person name="Ferrari B."/>
        </authorList>
    </citation>
    <scope>NUCLEOTIDE SEQUENCE</scope>
    <source>
        <strain evidence="3">RRmetagenome_bin12</strain>
    </source>
</reference>
<feature type="binding site" evidence="1">
    <location>
        <position position="93"/>
    </location>
    <ligand>
        <name>Mg(2+)</name>
        <dbReference type="ChEBI" id="CHEBI:18420"/>
        <label>2</label>
    </ligand>
</feature>
<keyword evidence="1" id="KW-0460">Magnesium</keyword>
<evidence type="ECO:0000256" key="1">
    <source>
        <dbReference type="PIRSR" id="PIRSR600760-2"/>
    </source>
</evidence>
<evidence type="ECO:0000313" key="2">
    <source>
        <dbReference type="EMBL" id="MBJ7594518.1"/>
    </source>
</evidence>
<dbReference type="PANTHER" id="PTHR43028:SF5">
    <property type="entry name" value="3'(2'),5'-BISPHOSPHATE NUCLEOTIDASE 1"/>
    <property type="match status" value="1"/>
</dbReference>
<dbReference type="SUPFAM" id="SSF56655">
    <property type="entry name" value="Carbohydrate phosphatase"/>
    <property type="match status" value="1"/>
</dbReference>
<dbReference type="Proteomes" id="UP000248724">
    <property type="component" value="Unassembled WGS sequence"/>
</dbReference>
<dbReference type="GO" id="GO:0000103">
    <property type="term" value="P:sulfate assimilation"/>
    <property type="evidence" value="ECO:0007669"/>
    <property type="project" value="TreeGrafter"/>
</dbReference>
<comment type="cofactor">
    <cofactor evidence="1">
        <name>Mg(2+)</name>
        <dbReference type="ChEBI" id="CHEBI:18420"/>
    </cofactor>
</comment>
<feature type="binding site" evidence="1">
    <location>
        <position position="206"/>
    </location>
    <ligand>
        <name>Mg(2+)</name>
        <dbReference type="ChEBI" id="CHEBI:18420"/>
        <label>1</label>
        <note>catalytic</note>
    </ligand>
</feature>
<gene>
    <name evidence="3" type="ORF">DLM65_07760</name>
    <name evidence="2" type="ORF">JF886_06580</name>
</gene>
<evidence type="ECO:0000313" key="5">
    <source>
        <dbReference type="Proteomes" id="UP000606991"/>
    </source>
</evidence>
<comment type="caution">
    <text evidence="3">The sequence shown here is derived from an EMBL/GenBank/DDBJ whole genome shotgun (WGS) entry which is preliminary data.</text>
</comment>
<keyword evidence="1" id="KW-0479">Metal-binding</keyword>
<dbReference type="GO" id="GO:0046872">
    <property type="term" value="F:metal ion binding"/>
    <property type="evidence" value="ECO:0007669"/>
    <property type="project" value="UniProtKB-KW"/>
</dbReference>
<dbReference type="InterPro" id="IPR050725">
    <property type="entry name" value="CysQ/Inositol_MonoPase"/>
</dbReference>
<dbReference type="AlphaFoldDB" id="A0A2W5Z5A3"/>
<feature type="binding site" evidence="1">
    <location>
        <position position="95"/>
    </location>
    <ligand>
        <name>Mg(2+)</name>
        <dbReference type="ChEBI" id="CHEBI:18420"/>
        <label>1</label>
        <note>catalytic</note>
    </ligand>
</feature>
<feature type="binding site" evidence="1">
    <location>
        <position position="96"/>
    </location>
    <ligand>
        <name>Mg(2+)</name>
        <dbReference type="ChEBI" id="CHEBI:18420"/>
        <label>1</label>
        <note>catalytic</note>
    </ligand>
</feature>
<dbReference type="RefSeq" id="WP_337310791.1">
    <property type="nucleotide sequence ID" value="NZ_JAEKNS010000072.1"/>
</dbReference>
<reference evidence="3 4" key="1">
    <citation type="journal article" date="2017" name="Nature">
        <title>Atmospheric trace gases support primary production in Antarctic desert surface soil.</title>
        <authorList>
            <person name="Ji M."/>
            <person name="Greening C."/>
            <person name="Vanwonterghem I."/>
            <person name="Carere C.R."/>
            <person name="Bay S.K."/>
            <person name="Steen J.A."/>
            <person name="Montgomery K."/>
            <person name="Lines T."/>
            <person name="Beardall J."/>
            <person name="van Dorst J."/>
            <person name="Snape I."/>
            <person name="Stott M.B."/>
            <person name="Hugenholtz P."/>
            <person name="Ferrari B.C."/>
        </authorList>
    </citation>
    <scope>NUCLEOTIDE SEQUENCE [LARGE SCALE GENOMIC DNA]</scope>
    <source>
        <strain evidence="3">RRmetagenome_bin12</strain>
    </source>
</reference>
<evidence type="ECO:0000313" key="4">
    <source>
        <dbReference type="Proteomes" id="UP000248724"/>
    </source>
</evidence>
<accession>A0A934K2Q1</accession>
<dbReference type="CDD" id="cd01638">
    <property type="entry name" value="CysQ"/>
    <property type="match status" value="1"/>
</dbReference>
<dbReference type="EMBL" id="JAEKNS010000072">
    <property type="protein sequence ID" value="MBJ7594518.1"/>
    <property type="molecule type" value="Genomic_DNA"/>
</dbReference>
<evidence type="ECO:0000313" key="3">
    <source>
        <dbReference type="EMBL" id="PZR80529.1"/>
    </source>
</evidence>
<feature type="binding site" evidence="1">
    <location>
        <position position="75"/>
    </location>
    <ligand>
        <name>Mg(2+)</name>
        <dbReference type="ChEBI" id="CHEBI:18420"/>
        <label>1</label>
        <note>catalytic</note>
    </ligand>
</feature>
<protein>
    <submittedName>
        <fullName evidence="3">3'(2'),5'-bisphosphate nucleotidase CysQ</fullName>
    </submittedName>
</protein>
<dbReference type="PRINTS" id="PR00377">
    <property type="entry name" value="IMPHPHTASES"/>
</dbReference>